<sequence length="278" mass="30922">MIAACEVYTLGNYPNLPPYEILDSLVLGAYKGDNVSLLLYWCTSPSCRSANSQGVMVFDYQDPSISPYYYTVEDFVKPSYAYPYFYFGAQSVSPFNPPYYYSYGYQIGFSTSQYPLTTGWLAEVYNAGYAINNSGQIIAYTVQHASTIGQYVICTVDLGGCVSDSYWHINWVWGVPSSTQTDRVTAIEVTPIGDLGAWQVNGQELTASSSYRTVCVVVTNFQGIVQAAGSESGDSLGYWISEHPIYDGVYWQLVQSGTCSTITWTYANYNLPNNTQLW</sequence>
<dbReference type="Proteomes" id="UP000242015">
    <property type="component" value="Unassembled WGS sequence"/>
</dbReference>
<accession>A0A2R6C534</accession>
<evidence type="ECO:0000313" key="1">
    <source>
        <dbReference type="EMBL" id="PSO06011.1"/>
    </source>
</evidence>
<evidence type="ECO:0000313" key="2">
    <source>
        <dbReference type="Proteomes" id="UP000242015"/>
    </source>
</evidence>
<protein>
    <submittedName>
        <fullName evidence="1">Uncharacterized protein</fullName>
    </submittedName>
</protein>
<dbReference type="AlphaFoldDB" id="A0A2R6C534"/>
<organism evidence="1 2">
    <name type="scientific">Candidatus Marsarchaeota G2 archaeon BE_D</name>
    <dbReference type="NCBI Taxonomy" id="1978158"/>
    <lineage>
        <taxon>Archaea</taxon>
        <taxon>Candidatus Marsarchaeota</taxon>
        <taxon>Candidatus Marsarchaeota group 2</taxon>
    </lineage>
</organism>
<name>A0A2R6C534_9ARCH</name>
<gene>
    <name evidence="1" type="ORF">B9Q04_18265</name>
</gene>
<proteinExistence type="predicted"/>
<dbReference type="EMBL" id="NEXF01000629">
    <property type="protein sequence ID" value="PSO06011.1"/>
    <property type="molecule type" value="Genomic_DNA"/>
</dbReference>
<reference evidence="1 2" key="1">
    <citation type="submission" date="2017-04" db="EMBL/GenBank/DDBJ databases">
        <title>Novel microbial lineages endemic to geothermal iron-oxide mats fill important gaps in the evolutionary history of Archaea.</title>
        <authorList>
            <person name="Jay Z.J."/>
            <person name="Beam J.P."/>
            <person name="Dlakic M."/>
            <person name="Rusch D.B."/>
            <person name="Kozubal M.A."/>
            <person name="Inskeep W.P."/>
        </authorList>
    </citation>
    <scope>NUCLEOTIDE SEQUENCE [LARGE SCALE GENOMIC DNA]</scope>
    <source>
        <strain evidence="1">BE_D</strain>
    </source>
</reference>
<comment type="caution">
    <text evidence="1">The sequence shown here is derived from an EMBL/GenBank/DDBJ whole genome shotgun (WGS) entry which is preliminary data.</text>
</comment>